<dbReference type="RefSeq" id="WP_205208958.1">
    <property type="nucleotide sequence ID" value="NZ_JAFFZO010000002.1"/>
</dbReference>
<dbReference type="EMBL" id="JAFFZP010000006">
    <property type="protein sequence ID" value="MBN0986910.1"/>
    <property type="molecule type" value="Genomic_DNA"/>
</dbReference>
<name>A0ABS2W5P0_9GAMM</name>
<sequence length="240" mass="26969">MLPMFYNQLTAVSTAAHTDLNIEITDYRFAGSANIIPVGVSEFGQLLFHYPIVFIKADSGYTPVAVVGTEAGHNQFVNDAGEWLASYLPAYVRRYPFTVASVSEQSQNLTVCIDETYPGCNREGRGNALFNEDKSQSGYLQTISQFLQQFELDFRRNRIFTEKLVELDLLESTEATFTSQGEEKGRKLDGFFVVNRERLKQLDPSALQELNKTGALELIYLHLASLSCFSNLFNSSLSDR</sequence>
<keyword evidence="2" id="KW-1185">Reference proteome</keyword>
<gene>
    <name evidence="1" type="ORF">JW498_06015</name>
</gene>
<proteinExistence type="predicted"/>
<reference evidence="1 2" key="1">
    <citation type="submission" date="2021-02" db="EMBL/GenBank/DDBJ databases">
        <title>A novel species of genus Amphritea isolated from a fishpond in China.</title>
        <authorList>
            <person name="Lu H."/>
        </authorList>
    </citation>
    <scope>NUCLEOTIDE SEQUENCE [LARGE SCALE GENOMIC DNA]</scope>
    <source>
        <strain evidence="1 2">RP18W</strain>
    </source>
</reference>
<dbReference type="InterPro" id="IPR010836">
    <property type="entry name" value="SapC"/>
</dbReference>
<comment type="caution">
    <text evidence="1">The sequence shown here is derived from an EMBL/GenBank/DDBJ whole genome shotgun (WGS) entry which is preliminary data.</text>
</comment>
<dbReference type="Pfam" id="PF07277">
    <property type="entry name" value="SapC"/>
    <property type="match status" value="1"/>
</dbReference>
<organism evidence="1 2">
    <name type="scientific">Amphritea pacifica</name>
    <dbReference type="NCBI Taxonomy" id="2811233"/>
    <lineage>
        <taxon>Bacteria</taxon>
        <taxon>Pseudomonadati</taxon>
        <taxon>Pseudomonadota</taxon>
        <taxon>Gammaproteobacteria</taxon>
        <taxon>Oceanospirillales</taxon>
        <taxon>Oceanospirillaceae</taxon>
        <taxon>Amphritea</taxon>
    </lineage>
</organism>
<accession>A0ABS2W5P0</accession>
<evidence type="ECO:0000313" key="1">
    <source>
        <dbReference type="EMBL" id="MBN0986910.1"/>
    </source>
</evidence>
<protein>
    <submittedName>
        <fullName evidence="1">SapC family protein</fullName>
    </submittedName>
</protein>
<evidence type="ECO:0000313" key="2">
    <source>
        <dbReference type="Proteomes" id="UP000760472"/>
    </source>
</evidence>
<dbReference type="Proteomes" id="UP000760472">
    <property type="component" value="Unassembled WGS sequence"/>
</dbReference>